<evidence type="ECO:0008006" key="4">
    <source>
        <dbReference type="Google" id="ProtNLM"/>
    </source>
</evidence>
<dbReference type="AlphaFoldDB" id="A0A3G6J196"/>
<protein>
    <recommendedName>
        <fullName evidence="4">DUF3093 domain-containing protein</fullName>
    </recommendedName>
</protein>
<dbReference type="KEGG" id="cgk:CGERO_06365"/>
<feature type="transmembrane region" description="Helical" evidence="1">
    <location>
        <begin position="45"/>
        <end position="63"/>
    </location>
</feature>
<dbReference type="InterPro" id="IPR021443">
    <property type="entry name" value="DUF3093"/>
</dbReference>
<proteinExistence type="predicted"/>
<sequence length="171" mass="19291">MNAKQEGSAKLLYEERQWVPWYWWLLAAGIVALVTQMLAMNRSELWLYVPAVVLSALALWILLSLSSTSIKIEQDPDGTRWLTTGEVNLPHTVVEKSLVVPESAKRNAMGRQLDPAAFLISHDWVKEMAMFVLDDPEDPTPYWLVSSKNPKALVRAFVPEQAESAIDASKR</sequence>
<evidence type="ECO:0000313" key="3">
    <source>
        <dbReference type="Proteomes" id="UP000271587"/>
    </source>
</evidence>
<dbReference type="OrthoDB" id="3217020at2"/>
<keyword evidence="3" id="KW-1185">Reference proteome</keyword>
<dbReference type="RefSeq" id="WP_123934266.1">
    <property type="nucleotide sequence ID" value="NZ_CP033897.1"/>
</dbReference>
<evidence type="ECO:0000256" key="1">
    <source>
        <dbReference type="SAM" id="Phobius"/>
    </source>
</evidence>
<organism evidence="2 3">
    <name type="scientific">Corynebacterium gerontici</name>
    <dbReference type="NCBI Taxonomy" id="2079234"/>
    <lineage>
        <taxon>Bacteria</taxon>
        <taxon>Bacillati</taxon>
        <taxon>Actinomycetota</taxon>
        <taxon>Actinomycetes</taxon>
        <taxon>Mycobacteriales</taxon>
        <taxon>Corynebacteriaceae</taxon>
        <taxon>Corynebacterium</taxon>
    </lineage>
</organism>
<keyword evidence="1" id="KW-0812">Transmembrane</keyword>
<dbReference type="Proteomes" id="UP000271587">
    <property type="component" value="Chromosome"/>
</dbReference>
<keyword evidence="1" id="KW-0472">Membrane</keyword>
<dbReference type="Pfam" id="PF11292">
    <property type="entry name" value="DUF3093"/>
    <property type="match status" value="1"/>
</dbReference>
<dbReference type="EMBL" id="CP033897">
    <property type="protein sequence ID" value="AZA11573.1"/>
    <property type="molecule type" value="Genomic_DNA"/>
</dbReference>
<feature type="transmembrane region" description="Helical" evidence="1">
    <location>
        <begin position="21"/>
        <end position="39"/>
    </location>
</feature>
<reference evidence="2 3" key="1">
    <citation type="submission" date="2018-11" db="EMBL/GenBank/DDBJ databases">
        <authorList>
            <person name="Kleinhagauer T."/>
            <person name="Glaeser S.P."/>
            <person name="Spergser J."/>
            <person name="Ruckert C."/>
            <person name="Kaempfer P."/>
            <person name="Busse H.-J."/>
        </authorList>
    </citation>
    <scope>NUCLEOTIDE SEQUENCE [LARGE SCALE GENOMIC DNA]</scope>
    <source>
        <strain evidence="2 3">W8</strain>
    </source>
</reference>
<evidence type="ECO:0000313" key="2">
    <source>
        <dbReference type="EMBL" id="AZA11573.1"/>
    </source>
</evidence>
<accession>A0A3G6J196</accession>
<name>A0A3G6J196_9CORY</name>
<keyword evidence="1" id="KW-1133">Transmembrane helix</keyword>
<gene>
    <name evidence="2" type="ORF">CGERO_06365</name>
</gene>